<evidence type="ECO:0000256" key="1">
    <source>
        <dbReference type="SAM" id="MobiDB-lite"/>
    </source>
</evidence>
<sequence length="310" mass="35809">MSSNNGMLPDGGVRRGGLSQSMHNGNSLNRPNGYNQAPQPPLGASRSNRRPTFQGQHNSHRRPRTSRFHCSDIRLEQAPRKVGWRLFLSRRMRDQMISKLEINNNHQVNSPDQANNIIRKDNQQQKNTHNHSQPRTTAKTETMGSFYTLELDYRDELWNSLQLKMPKYKGCESWVMPFPTTSSISFGDLAVFGYTKTSNYLDSRFVRLVFRTRLYDQDQELGKELSLTPSNPSIDLDDPRFRVAMVDAWWKLISWMGKLMKGNHVNLLELLKGEVEQELRQKQARSAIMEELVVSDMVGQIDQWVTENQA</sequence>
<feature type="region of interest" description="Disordered" evidence="1">
    <location>
        <begin position="1"/>
        <end position="72"/>
    </location>
</feature>
<feature type="compositionally biased region" description="Polar residues" evidence="1">
    <location>
        <begin position="18"/>
        <end position="37"/>
    </location>
</feature>
<reference evidence="2 3" key="1">
    <citation type="submission" date="2023-01" db="EMBL/GenBank/DDBJ databases">
        <title>Analysis of 21 Apiospora genomes using comparative genomics revels a genus with tremendous synthesis potential of carbohydrate active enzymes and secondary metabolites.</title>
        <authorList>
            <person name="Sorensen T."/>
        </authorList>
    </citation>
    <scope>NUCLEOTIDE SEQUENCE [LARGE SCALE GENOMIC DNA]</scope>
    <source>
        <strain evidence="2 3">CBS 135458</strain>
    </source>
</reference>
<keyword evidence="3" id="KW-1185">Reference proteome</keyword>
<name>A0ABR1WW32_9PEZI</name>
<feature type="compositionally biased region" description="Basic residues" evidence="1">
    <location>
        <begin position="58"/>
        <end position="67"/>
    </location>
</feature>
<dbReference type="GeneID" id="92086748"/>
<dbReference type="EMBL" id="JAQQWL010000002">
    <property type="protein sequence ID" value="KAK8087302.1"/>
    <property type="molecule type" value="Genomic_DNA"/>
</dbReference>
<evidence type="ECO:0000313" key="2">
    <source>
        <dbReference type="EMBL" id="KAK8087302.1"/>
    </source>
</evidence>
<dbReference type="Proteomes" id="UP001480595">
    <property type="component" value="Unassembled WGS sequence"/>
</dbReference>
<comment type="caution">
    <text evidence="2">The sequence shown here is derived from an EMBL/GenBank/DDBJ whole genome shotgun (WGS) entry which is preliminary data.</text>
</comment>
<evidence type="ECO:0000313" key="3">
    <source>
        <dbReference type="Proteomes" id="UP001480595"/>
    </source>
</evidence>
<organism evidence="2 3">
    <name type="scientific">Apiospora phragmitis</name>
    <dbReference type="NCBI Taxonomy" id="2905665"/>
    <lineage>
        <taxon>Eukaryota</taxon>
        <taxon>Fungi</taxon>
        <taxon>Dikarya</taxon>
        <taxon>Ascomycota</taxon>
        <taxon>Pezizomycotina</taxon>
        <taxon>Sordariomycetes</taxon>
        <taxon>Xylariomycetidae</taxon>
        <taxon>Amphisphaeriales</taxon>
        <taxon>Apiosporaceae</taxon>
        <taxon>Apiospora</taxon>
    </lineage>
</organism>
<protein>
    <submittedName>
        <fullName evidence="2">Uncharacterized protein</fullName>
    </submittedName>
</protein>
<accession>A0ABR1WW32</accession>
<feature type="region of interest" description="Disordered" evidence="1">
    <location>
        <begin position="122"/>
        <end position="141"/>
    </location>
</feature>
<proteinExistence type="predicted"/>
<gene>
    <name evidence="2" type="ORF">PG994_002276</name>
</gene>
<dbReference type="RefSeq" id="XP_066721826.1">
    <property type="nucleotide sequence ID" value="XM_066853685.1"/>
</dbReference>
<feature type="compositionally biased region" description="Polar residues" evidence="1">
    <location>
        <begin position="124"/>
        <end position="141"/>
    </location>
</feature>